<evidence type="ECO:0000256" key="1">
    <source>
        <dbReference type="PROSITE-ProRule" id="PRU00175"/>
    </source>
</evidence>
<evidence type="ECO:0000313" key="5">
    <source>
        <dbReference type="Proteomes" id="UP000094043"/>
    </source>
</evidence>
<keyword evidence="1" id="KW-0862">Zinc</keyword>
<feature type="compositionally biased region" description="Polar residues" evidence="2">
    <location>
        <begin position="99"/>
        <end position="111"/>
    </location>
</feature>
<dbReference type="KEGG" id="cdep:91087659"/>
<dbReference type="Gene3D" id="3.30.70.330">
    <property type="match status" value="1"/>
</dbReference>
<dbReference type="InterPro" id="IPR012677">
    <property type="entry name" value="Nucleotide-bd_a/b_plait_sf"/>
</dbReference>
<accession>A0AAJ8M234</accession>
<dbReference type="Proteomes" id="UP000094043">
    <property type="component" value="Chromosome 4"/>
</dbReference>
<dbReference type="InterPro" id="IPR001841">
    <property type="entry name" value="Znf_RING"/>
</dbReference>
<reference evidence="4" key="2">
    <citation type="journal article" date="2022" name="Elife">
        <title>Obligate sexual reproduction of a homothallic fungus closely related to the Cryptococcus pathogenic species complex.</title>
        <authorList>
            <person name="Passer A.R."/>
            <person name="Clancey S.A."/>
            <person name="Shea T."/>
            <person name="David-Palma M."/>
            <person name="Averette A.F."/>
            <person name="Boekhout T."/>
            <person name="Porcel B.M."/>
            <person name="Nowrousian M."/>
            <person name="Cuomo C.A."/>
            <person name="Sun S."/>
            <person name="Heitman J."/>
            <person name="Coelho M.A."/>
        </authorList>
    </citation>
    <scope>NUCLEOTIDE SEQUENCE</scope>
    <source>
        <strain evidence="4">CBS 7841</strain>
    </source>
</reference>
<keyword evidence="1" id="KW-0479">Metal-binding</keyword>
<feature type="compositionally biased region" description="Basic and acidic residues" evidence="2">
    <location>
        <begin position="124"/>
        <end position="146"/>
    </location>
</feature>
<name>A0AAJ8M234_9TREE</name>
<evidence type="ECO:0000256" key="2">
    <source>
        <dbReference type="SAM" id="MobiDB-lite"/>
    </source>
</evidence>
<keyword evidence="5" id="KW-1185">Reference proteome</keyword>
<dbReference type="EMBL" id="CP143787">
    <property type="protein sequence ID" value="WVN88247.1"/>
    <property type="molecule type" value="Genomic_DNA"/>
</dbReference>
<feature type="region of interest" description="Disordered" evidence="2">
    <location>
        <begin position="71"/>
        <end position="162"/>
    </location>
</feature>
<reference evidence="4" key="3">
    <citation type="submission" date="2024-01" db="EMBL/GenBank/DDBJ databases">
        <authorList>
            <person name="Coelho M.A."/>
            <person name="David-Palma M."/>
            <person name="Shea T."/>
            <person name="Sun S."/>
            <person name="Cuomo C.A."/>
            <person name="Heitman J."/>
        </authorList>
    </citation>
    <scope>NUCLEOTIDE SEQUENCE</scope>
    <source>
        <strain evidence="4">CBS 7841</strain>
    </source>
</reference>
<dbReference type="GeneID" id="91087659"/>
<feature type="domain" description="RING-type" evidence="3">
    <location>
        <begin position="243"/>
        <end position="289"/>
    </location>
</feature>
<evidence type="ECO:0000259" key="3">
    <source>
        <dbReference type="PROSITE" id="PS50089"/>
    </source>
</evidence>
<keyword evidence="1" id="KW-0863">Zinc-finger</keyword>
<evidence type="ECO:0000313" key="4">
    <source>
        <dbReference type="EMBL" id="WVN88247.1"/>
    </source>
</evidence>
<gene>
    <name evidence="4" type="ORF">L203_103448</name>
</gene>
<proteinExistence type="predicted"/>
<dbReference type="PROSITE" id="PS50089">
    <property type="entry name" value="ZF_RING_2"/>
    <property type="match status" value="1"/>
</dbReference>
<feature type="compositionally biased region" description="Low complexity" evidence="2">
    <location>
        <begin position="73"/>
        <end position="93"/>
    </location>
</feature>
<dbReference type="AlphaFoldDB" id="A0AAJ8M234"/>
<organism evidence="4 5">
    <name type="scientific">Cryptococcus depauperatus CBS 7841</name>
    <dbReference type="NCBI Taxonomy" id="1295531"/>
    <lineage>
        <taxon>Eukaryota</taxon>
        <taxon>Fungi</taxon>
        <taxon>Dikarya</taxon>
        <taxon>Basidiomycota</taxon>
        <taxon>Agaricomycotina</taxon>
        <taxon>Tremellomycetes</taxon>
        <taxon>Tremellales</taxon>
        <taxon>Cryptococcaceae</taxon>
        <taxon>Cryptococcus</taxon>
    </lineage>
</organism>
<reference evidence="4" key="1">
    <citation type="submission" date="2016-06" db="EMBL/GenBank/DDBJ databases">
        <authorList>
            <person name="Cuomo C."/>
            <person name="Litvintseva A."/>
            <person name="Heitman J."/>
            <person name="Chen Y."/>
            <person name="Sun S."/>
            <person name="Springer D."/>
            <person name="Dromer F."/>
            <person name="Young S."/>
            <person name="Zeng Q."/>
            <person name="Chapman S."/>
            <person name="Gujja S."/>
            <person name="Saif S."/>
            <person name="Birren B."/>
        </authorList>
    </citation>
    <scope>NUCLEOTIDE SEQUENCE</scope>
    <source>
        <strain evidence="4">CBS 7841</strain>
    </source>
</reference>
<sequence length="558" mass="60429">MITDLSSSTTDNALCKVIPDCPLSNLTDLAMLITHQSTLRVNALTTVSFSPMKKSSKFYILGPSIPQCLELDSSSSEGSTTSLSPPSTPSHVSACGQPTKGSSLVTAPLTSNHHDTTDWADYESPERELDTCERRPGSACDTPHDASDDESNGSESPVVLTPDRSKFQSISRPVFDFETITAMFDPSGIPSKRPSLAPLGKFPSARTSSSATIVPSTPTCDIHNSSYYGIPPSTNAQKDSCNCEACGRTINIKDAKKVLPCGDITCSSCFSSTLAAVSTTHGYSRCPACLEYIGTFQSVVPKDLFSPESPARSASQRAKLLSLSNQKSNKPMIMRIDNVGWDVTPNAVENFLPRNCLSCRSSQPVHILLDRFDGRTKDYIYIEVGSVQAAQNILKTRQNCFMSGGALTAGRKRAVTITPVAYVELIEELRPRSAQELHSLLSLCQAAVSPVSGSRSASRYIKSRHGPFYSLMSIMSKISGKNSPSYWDLFHVSSGAISALSKAISHQSHFSSYHELPIESSSLTSSPFRITIREEDIVVRDKLLMLFEKCFGIMPGAI</sequence>
<dbReference type="GO" id="GO:0008270">
    <property type="term" value="F:zinc ion binding"/>
    <property type="evidence" value="ECO:0007669"/>
    <property type="project" value="UniProtKB-KW"/>
</dbReference>
<protein>
    <recommendedName>
        <fullName evidence="3">RING-type domain-containing protein</fullName>
    </recommendedName>
</protein>
<dbReference type="SUPFAM" id="SSF57850">
    <property type="entry name" value="RING/U-box"/>
    <property type="match status" value="1"/>
</dbReference>
<dbReference type="RefSeq" id="XP_066068947.1">
    <property type="nucleotide sequence ID" value="XM_066212850.1"/>
</dbReference>